<accession>A0ABP9PXJ1</accession>
<name>A0ABP9PXJ1_9ACTN</name>
<comment type="caution">
    <text evidence="1">The sequence shown here is derived from an EMBL/GenBank/DDBJ whole genome shotgun (WGS) entry which is preliminary data.</text>
</comment>
<evidence type="ECO:0000313" key="1">
    <source>
        <dbReference type="EMBL" id="GAA5153744.1"/>
    </source>
</evidence>
<protein>
    <submittedName>
        <fullName evidence="1">Uncharacterized protein</fullName>
    </submittedName>
</protein>
<dbReference type="EMBL" id="BAABKG010000005">
    <property type="protein sequence ID" value="GAA5153744.1"/>
    <property type="molecule type" value="Genomic_DNA"/>
</dbReference>
<gene>
    <name evidence="1" type="ORF">GCM10023340_36250</name>
</gene>
<proteinExistence type="predicted"/>
<evidence type="ECO:0000313" key="2">
    <source>
        <dbReference type="Proteomes" id="UP001500221"/>
    </source>
</evidence>
<reference evidence="2" key="1">
    <citation type="journal article" date="2019" name="Int. J. Syst. Evol. Microbiol.">
        <title>The Global Catalogue of Microorganisms (GCM) 10K type strain sequencing project: providing services to taxonomists for standard genome sequencing and annotation.</title>
        <authorList>
            <consortium name="The Broad Institute Genomics Platform"/>
            <consortium name="The Broad Institute Genome Sequencing Center for Infectious Disease"/>
            <person name="Wu L."/>
            <person name="Ma J."/>
        </authorList>
    </citation>
    <scope>NUCLEOTIDE SEQUENCE [LARGE SCALE GENOMIC DNA]</scope>
    <source>
        <strain evidence="2">JCM 18459</strain>
    </source>
</reference>
<organism evidence="1 2">
    <name type="scientific">Nocardioides marinquilinus</name>
    <dbReference type="NCBI Taxonomy" id="1210400"/>
    <lineage>
        <taxon>Bacteria</taxon>
        <taxon>Bacillati</taxon>
        <taxon>Actinomycetota</taxon>
        <taxon>Actinomycetes</taxon>
        <taxon>Propionibacteriales</taxon>
        <taxon>Nocardioidaceae</taxon>
        <taxon>Nocardioides</taxon>
    </lineage>
</organism>
<dbReference type="Proteomes" id="UP001500221">
    <property type="component" value="Unassembled WGS sequence"/>
</dbReference>
<keyword evidence="2" id="KW-1185">Reference proteome</keyword>
<sequence length="113" mass="12106">MAGLDGEPAATDGLFAWEDGALSRARVTQCALSRVCGACGRPLGRPVVFVGTVDEHADNTFHAPPMHVECAERVRGLLGTGWEAARTSGFEFVRPITGDVDPRPRFQPNSLLD</sequence>